<feature type="transmembrane region" description="Helical" evidence="9">
    <location>
        <begin position="138"/>
        <end position="160"/>
    </location>
</feature>
<evidence type="ECO:0000256" key="8">
    <source>
        <dbReference type="ARBA" id="ARBA00023136"/>
    </source>
</evidence>
<protein>
    <recommendedName>
        <fullName evidence="9">Transport permease protein</fullName>
    </recommendedName>
</protein>
<feature type="transmembrane region" description="Helical" evidence="9">
    <location>
        <begin position="31"/>
        <end position="56"/>
    </location>
</feature>
<feature type="transmembrane region" description="Helical" evidence="9">
    <location>
        <begin position="63"/>
        <end position="89"/>
    </location>
</feature>
<keyword evidence="6 9" id="KW-0812">Transmembrane</keyword>
<feature type="transmembrane region" description="Helical" evidence="9">
    <location>
        <begin position="201"/>
        <end position="223"/>
    </location>
</feature>
<keyword evidence="4 9" id="KW-1003">Cell membrane</keyword>
<keyword evidence="3 9" id="KW-0813">Transport</keyword>
<dbReference type="PANTHER" id="PTHR30413:SF8">
    <property type="entry name" value="TRANSPORT PERMEASE PROTEIN"/>
    <property type="match status" value="1"/>
</dbReference>
<keyword evidence="8 9" id="KW-0472">Membrane</keyword>
<proteinExistence type="inferred from homology"/>
<comment type="subcellular location">
    <subcellularLocation>
        <location evidence="1">Cell inner membrane</location>
        <topology evidence="1">Multi-pass membrane protein</topology>
    </subcellularLocation>
    <subcellularLocation>
        <location evidence="9">Cell membrane</location>
        <topology evidence="9">Multi-pass membrane protein</topology>
    </subcellularLocation>
</comment>
<evidence type="ECO:0000256" key="9">
    <source>
        <dbReference type="RuleBase" id="RU361157"/>
    </source>
</evidence>
<evidence type="ECO:0000256" key="1">
    <source>
        <dbReference type="ARBA" id="ARBA00004429"/>
    </source>
</evidence>
<dbReference type="GO" id="GO:0140359">
    <property type="term" value="F:ABC-type transporter activity"/>
    <property type="evidence" value="ECO:0007669"/>
    <property type="project" value="InterPro"/>
</dbReference>
<evidence type="ECO:0000256" key="2">
    <source>
        <dbReference type="ARBA" id="ARBA00007783"/>
    </source>
</evidence>
<evidence type="ECO:0000313" key="11">
    <source>
        <dbReference type="EMBL" id="XDU66860.1"/>
    </source>
</evidence>
<dbReference type="GO" id="GO:0005886">
    <property type="term" value="C:plasma membrane"/>
    <property type="evidence" value="ECO:0007669"/>
    <property type="project" value="UniProtKB-SubCell"/>
</dbReference>
<organism evidence="11">
    <name type="scientific">Leptotrichia rugosa</name>
    <dbReference type="NCBI Taxonomy" id="3239302"/>
    <lineage>
        <taxon>Bacteria</taxon>
        <taxon>Fusobacteriati</taxon>
        <taxon>Fusobacteriota</taxon>
        <taxon>Fusobacteriia</taxon>
        <taxon>Fusobacteriales</taxon>
        <taxon>Leptotrichiaceae</taxon>
        <taxon>Leptotrichia</taxon>
    </lineage>
</organism>
<dbReference type="EMBL" id="CP165644">
    <property type="protein sequence ID" value="XDU66860.1"/>
    <property type="molecule type" value="Genomic_DNA"/>
</dbReference>
<feature type="transmembrane region" description="Helical" evidence="9">
    <location>
        <begin position="229"/>
        <end position="248"/>
    </location>
</feature>
<dbReference type="InterPro" id="IPR047817">
    <property type="entry name" value="ABC2_TM_bact-type"/>
</dbReference>
<reference evidence="11" key="1">
    <citation type="submission" date="2024-07" db="EMBL/GenBank/DDBJ databases">
        <authorList>
            <person name="Li X.-J."/>
            <person name="Wang X."/>
        </authorList>
    </citation>
    <scope>NUCLEOTIDE SEQUENCE</scope>
    <source>
        <strain evidence="11">HSP-334</strain>
    </source>
</reference>
<dbReference type="Pfam" id="PF01061">
    <property type="entry name" value="ABC2_membrane"/>
    <property type="match status" value="1"/>
</dbReference>
<evidence type="ECO:0000256" key="7">
    <source>
        <dbReference type="ARBA" id="ARBA00022989"/>
    </source>
</evidence>
<evidence type="ECO:0000256" key="4">
    <source>
        <dbReference type="ARBA" id="ARBA00022475"/>
    </source>
</evidence>
<dbReference type="PANTHER" id="PTHR30413">
    <property type="entry name" value="INNER MEMBRANE TRANSPORT PERMEASE"/>
    <property type="match status" value="1"/>
</dbReference>
<accession>A0AB39VH40</accession>
<evidence type="ECO:0000256" key="3">
    <source>
        <dbReference type="ARBA" id="ARBA00022448"/>
    </source>
</evidence>
<gene>
    <name evidence="11" type="ORF">AB8B22_00180</name>
</gene>
<feature type="transmembrane region" description="Helical" evidence="9">
    <location>
        <begin position="172"/>
        <end position="189"/>
    </location>
</feature>
<dbReference type="RefSeq" id="WP_369711112.1">
    <property type="nucleotide sequence ID" value="NZ_CP165644.1"/>
</dbReference>
<dbReference type="KEGG" id="lrug:AB8B22_00180"/>
<evidence type="ECO:0000259" key="10">
    <source>
        <dbReference type="PROSITE" id="PS51012"/>
    </source>
</evidence>
<dbReference type="PROSITE" id="PS51012">
    <property type="entry name" value="ABC_TM2"/>
    <property type="match status" value="1"/>
</dbReference>
<dbReference type="InterPro" id="IPR013525">
    <property type="entry name" value="ABC2_TM"/>
</dbReference>
<sequence length="259" mass="30398">MFERIKEILKFKEMIKSFTIRELRTRYKGSFLGFLWTFINPLLQLLVYSLIFPFILRISEKNYAMFLFVALIPWGFFTNSVQGACNLVIGNSSLVTKVYFPREILSITHTLSGLCNTIFSYMIVFPMLLIFKIPLTISLIWLPLILLGQTILNLGFSLLVSSINVFFRDLEYLINVGLMAVYFMTPIMYNITILPEKYQKILLFVNPMAGYIVLYRNIMYYGIMKRPLLLIYVLAYSFFVFFAGYFVFQKLQKKFAEIL</sequence>
<dbReference type="GO" id="GO:0015920">
    <property type="term" value="P:lipopolysaccharide transport"/>
    <property type="evidence" value="ECO:0007669"/>
    <property type="project" value="TreeGrafter"/>
</dbReference>
<name>A0AB39VH40_9FUSO</name>
<comment type="similarity">
    <text evidence="2 9">Belongs to the ABC-2 integral membrane protein family.</text>
</comment>
<evidence type="ECO:0000256" key="5">
    <source>
        <dbReference type="ARBA" id="ARBA00022519"/>
    </source>
</evidence>
<dbReference type="AlphaFoldDB" id="A0AB39VH40"/>
<keyword evidence="5" id="KW-0997">Cell inner membrane</keyword>
<evidence type="ECO:0000256" key="6">
    <source>
        <dbReference type="ARBA" id="ARBA00022692"/>
    </source>
</evidence>
<keyword evidence="7 9" id="KW-1133">Transmembrane helix</keyword>
<feature type="domain" description="ABC transmembrane type-2" evidence="10">
    <location>
        <begin position="32"/>
        <end position="251"/>
    </location>
</feature>
<feature type="transmembrane region" description="Helical" evidence="9">
    <location>
        <begin position="109"/>
        <end position="131"/>
    </location>
</feature>